<protein>
    <submittedName>
        <fullName evidence="1">Uncharacterized protein</fullName>
    </submittedName>
</protein>
<dbReference type="STRING" id="655353.SAMN04488056_11676"/>
<keyword evidence="2" id="KW-1185">Reference proteome</keyword>
<name>A0A1I5LBR8_9HYPH</name>
<reference evidence="1 2" key="1">
    <citation type="submission" date="2016-10" db="EMBL/GenBank/DDBJ databases">
        <authorList>
            <person name="de Groot N.N."/>
        </authorList>
    </citation>
    <scope>NUCLEOTIDE SEQUENCE [LARGE SCALE GENOMIC DNA]</scope>
    <source>
        <strain evidence="1 2">CGMCC 1.9157</strain>
    </source>
</reference>
<evidence type="ECO:0000313" key="2">
    <source>
        <dbReference type="Proteomes" id="UP000199236"/>
    </source>
</evidence>
<accession>A0A1I5LBR8</accession>
<gene>
    <name evidence="1" type="ORF">SAMN04488056_11676</name>
</gene>
<dbReference type="AlphaFoldDB" id="A0A1I5LBR8"/>
<evidence type="ECO:0000313" key="1">
    <source>
        <dbReference type="EMBL" id="SFO94819.1"/>
    </source>
</evidence>
<sequence length="46" mass="5657">MPIDKRVRNRLMRKTHWAVFVLRRSYVKVRKFKLLYILVGRLVNAD</sequence>
<dbReference type="EMBL" id="FOVR01000016">
    <property type="protein sequence ID" value="SFO94819.1"/>
    <property type="molecule type" value="Genomic_DNA"/>
</dbReference>
<dbReference type="Proteomes" id="UP000199236">
    <property type="component" value="Unassembled WGS sequence"/>
</dbReference>
<organism evidence="1 2">
    <name type="scientific">Cohaesibacter marisflavi</name>
    <dbReference type="NCBI Taxonomy" id="655353"/>
    <lineage>
        <taxon>Bacteria</taxon>
        <taxon>Pseudomonadati</taxon>
        <taxon>Pseudomonadota</taxon>
        <taxon>Alphaproteobacteria</taxon>
        <taxon>Hyphomicrobiales</taxon>
        <taxon>Cohaesibacteraceae</taxon>
    </lineage>
</organism>
<proteinExistence type="predicted"/>